<dbReference type="Proteomes" id="UP000199435">
    <property type="component" value="Unassembled WGS sequence"/>
</dbReference>
<dbReference type="RefSeq" id="WP_092853810.1">
    <property type="nucleotide sequence ID" value="NZ_FMAH01000035.1"/>
</dbReference>
<sequence length="185" mass="20612">MTSHTTAIREAIYSRLENLPGYVTIRKQGTPTLSVDDLPALSIFIADERLDPDGDANAGPPKFGVTATIIIAVSRGFDDPSVTDGIIDADIDAIENTLLTDPTFVGFGTAPDARFESINGIRRRRIFEKEGESYFLELQLEFQFFYRWIYDPIIRDDLQTLSVTAKPNNDGTADTFNRTWTVPTS</sequence>
<dbReference type="OrthoDB" id="7994720at2"/>
<name>A0A1C3WP40_9HYPH</name>
<dbReference type="STRING" id="411945.GA0061102_103517"/>
<gene>
    <name evidence="1" type="ORF">GA0061102_103517</name>
</gene>
<organism evidence="1 2">
    <name type="scientific">Rhizobium miluonense</name>
    <dbReference type="NCBI Taxonomy" id="411945"/>
    <lineage>
        <taxon>Bacteria</taxon>
        <taxon>Pseudomonadati</taxon>
        <taxon>Pseudomonadota</taxon>
        <taxon>Alphaproteobacteria</taxon>
        <taxon>Hyphomicrobiales</taxon>
        <taxon>Rhizobiaceae</taxon>
        <taxon>Rhizobium/Agrobacterium group</taxon>
        <taxon>Rhizobium</taxon>
    </lineage>
</organism>
<evidence type="ECO:0000313" key="2">
    <source>
        <dbReference type="Proteomes" id="UP000199435"/>
    </source>
</evidence>
<dbReference type="AlphaFoldDB" id="A0A1C3WP40"/>
<reference evidence="2" key="1">
    <citation type="submission" date="2016-08" db="EMBL/GenBank/DDBJ databases">
        <authorList>
            <person name="Varghese N."/>
            <person name="Submissions Spin"/>
        </authorList>
    </citation>
    <scope>NUCLEOTIDE SEQUENCE [LARGE SCALE GENOMIC DNA]</scope>
    <source>
        <strain evidence="2">HAMBI 2971</strain>
    </source>
</reference>
<dbReference type="EMBL" id="FMAH01000035">
    <property type="protein sequence ID" value="SCB41787.1"/>
    <property type="molecule type" value="Genomic_DNA"/>
</dbReference>
<accession>A0A1C3WP40</accession>
<keyword evidence="2" id="KW-1185">Reference proteome</keyword>
<proteinExistence type="predicted"/>
<protein>
    <submittedName>
        <fullName evidence="1">Uncharacterized protein</fullName>
    </submittedName>
</protein>
<evidence type="ECO:0000313" key="1">
    <source>
        <dbReference type="EMBL" id="SCB41787.1"/>
    </source>
</evidence>